<dbReference type="EMBL" id="UINC01011711">
    <property type="protein sequence ID" value="SVA51507.1"/>
    <property type="molecule type" value="Genomic_DNA"/>
</dbReference>
<evidence type="ECO:0000313" key="3">
    <source>
        <dbReference type="EMBL" id="SVA51507.1"/>
    </source>
</evidence>
<protein>
    <recommendedName>
        <fullName evidence="2">J domain-containing protein</fullName>
    </recommendedName>
</protein>
<dbReference type="PANTHER" id="PTHR44145">
    <property type="entry name" value="DNAJ HOMOLOG SUBFAMILY A MEMBER 3, MITOCHONDRIAL"/>
    <property type="match status" value="1"/>
</dbReference>
<accession>A0A381WHS9</accession>
<sequence>MTKFKYDIAKNNLSWEDYRIRLCDKETCENKGDYRAPKSRSNLNNYYFFCLKHVTEYNKSWDFYKGLSVDQIELSMRKDTVWDRPSWPLNGNPANVINQLKEFLINDYSLFEKEKEIQEFLRNKLVNENITEEERKSLTILELKMPISVDEIKKRYKKLVKIFHPDVNDNNKNAERKFKEITEAYKILLKKFLRNE</sequence>
<keyword evidence="1" id="KW-0143">Chaperone</keyword>
<dbReference type="InterPro" id="IPR051938">
    <property type="entry name" value="Apopto_cytoskel_mod"/>
</dbReference>
<evidence type="ECO:0000259" key="2">
    <source>
        <dbReference type="PROSITE" id="PS50076"/>
    </source>
</evidence>
<dbReference type="PRINTS" id="PR00625">
    <property type="entry name" value="JDOMAIN"/>
</dbReference>
<dbReference type="Pfam" id="PF00226">
    <property type="entry name" value="DnaJ"/>
    <property type="match status" value="1"/>
</dbReference>
<evidence type="ECO:0000256" key="1">
    <source>
        <dbReference type="ARBA" id="ARBA00023186"/>
    </source>
</evidence>
<feature type="domain" description="J" evidence="2">
    <location>
        <begin position="136"/>
        <end position="196"/>
    </location>
</feature>
<proteinExistence type="predicted"/>
<reference evidence="3" key="1">
    <citation type="submission" date="2018-05" db="EMBL/GenBank/DDBJ databases">
        <authorList>
            <person name="Lanie J.A."/>
            <person name="Ng W.-L."/>
            <person name="Kazmierczak K.M."/>
            <person name="Andrzejewski T.M."/>
            <person name="Davidsen T.M."/>
            <person name="Wayne K.J."/>
            <person name="Tettelin H."/>
            <person name="Glass J.I."/>
            <person name="Rusch D."/>
            <person name="Podicherti R."/>
            <person name="Tsui H.-C.T."/>
            <person name="Winkler M.E."/>
        </authorList>
    </citation>
    <scope>NUCLEOTIDE SEQUENCE</scope>
</reference>
<dbReference type="PANTHER" id="PTHR44145:SF3">
    <property type="entry name" value="DNAJ HOMOLOG SUBFAMILY A MEMBER 3, MITOCHONDRIAL"/>
    <property type="match status" value="1"/>
</dbReference>
<organism evidence="3">
    <name type="scientific">marine metagenome</name>
    <dbReference type="NCBI Taxonomy" id="408172"/>
    <lineage>
        <taxon>unclassified sequences</taxon>
        <taxon>metagenomes</taxon>
        <taxon>ecological metagenomes</taxon>
    </lineage>
</organism>
<dbReference type="InterPro" id="IPR001623">
    <property type="entry name" value="DnaJ_domain"/>
</dbReference>
<dbReference type="PROSITE" id="PS50076">
    <property type="entry name" value="DNAJ_2"/>
    <property type="match status" value="1"/>
</dbReference>
<dbReference type="InterPro" id="IPR036869">
    <property type="entry name" value="J_dom_sf"/>
</dbReference>
<gene>
    <name evidence="3" type="ORF">METZ01_LOCUS104361</name>
</gene>
<dbReference type="SMART" id="SM00271">
    <property type="entry name" value="DnaJ"/>
    <property type="match status" value="1"/>
</dbReference>
<dbReference type="SUPFAM" id="SSF46565">
    <property type="entry name" value="Chaperone J-domain"/>
    <property type="match status" value="1"/>
</dbReference>
<dbReference type="AlphaFoldDB" id="A0A381WHS9"/>
<dbReference type="CDD" id="cd06257">
    <property type="entry name" value="DnaJ"/>
    <property type="match status" value="1"/>
</dbReference>
<name>A0A381WHS9_9ZZZZ</name>
<dbReference type="Gene3D" id="1.10.287.110">
    <property type="entry name" value="DnaJ domain"/>
    <property type="match status" value="1"/>
</dbReference>